<dbReference type="WBParaSite" id="PEQ_0001459101-mRNA-1">
    <property type="protein sequence ID" value="PEQ_0001459101-mRNA-1"/>
    <property type="gene ID" value="PEQ_0001459101"/>
</dbReference>
<reference evidence="2" key="1">
    <citation type="submission" date="2022-11" db="UniProtKB">
        <authorList>
            <consortium name="WormBaseParasite"/>
        </authorList>
    </citation>
    <scope>IDENTIFICATION</scope>
</reference>
<keyword evidence="1" id="KW-1185">Reference proteome</keyword>
<evidence type="ECO:0000313" key="1">
    <source>
        <dbReference type="Proteomes" id="UP000887564"/>
    </source>
</evidence>
<organism evidence="1 2">
    <name type="scientific">Parascaris equorum</name>
    <name type="common">Equine roundworm</name>
    <dbReference type="NCBI Taxonomy" id="6256"/>
    <lineage>
        <taxon>Eukaryota</taxon>
        <taxon>Metazoa</taxon>
        <taxon>Ecdysozoa</taxon>
        <taxon>Nematoda</taxon>
        <taxon>Chromadorea</taxon>
        <taxon>Rhabditida</taxon>
        <taxon>Spirurina</taxon>
        <taxon>Ascaridomorpha</taxon>
        <taxon>Ascaridoidea</taxon>
        <taxon>Ascarididae</taxon>
        <taxon>Parascaris</taxon>
    </lineage>
</organism>
<dbReference type="Gene3D" id="1.10.8.60">
    <property type="match status" value="1"/>
</dbReference>
<sequence>MSGADLHAIISRATMHAIRARVEQIESGMRSMEECPIVITNVDLSAALDEVRARVRLKLLCVRTPYKVKYE</sequence>
<proteinExistence type="predicted"/>
<name>A0A914SKQ5_PAREQ</name>
<dbReference type="Proteomes" id="UP000887564">
    <property type="component" value="Unplaced"/>
</dbReference>
<dbReference type="AlphaFoldDB" id="A0A914SKQ5"/>
<evidence type="ECO:0000313" key="2">
    <source>
        <dbReference type="WBParaSite" id="PEQ_0001459101-mRNA-1"/>
    </source>
</evidence>
<protein>
    <submittedName>
        <fullName evidence="2">Uncharacterized protein</fullName>
    </submittedName>
</protein>
<accession>A0A914SKQ5</accession>